<organism evidence="3 4">
    <name type="scientific">Gloeomargarita lithophora Alchichica-D10</name>
    <dbReference type="NCBI Taxonomy" id="1188229"/>
    <lineage>
        <taxon>Bacteria</taxon>
        <taxon>Bacillati</taxon>
        <taxon>Cyanobacteriota</taxon>
        <taxon>Cyanophyceae</taxon>
        <taxon>Gloeomargaritales</taxon>
        <taxon>Gloeomargaritaceae</taxon>
        <taxon>Gloeomargarita</taxon>
    </lineage>
</organism>
<keyword evidence="1" id="KW-0812">Transmembrane</keyword>
<keyword evidence="1" id="KW-1133">Transmembrane helix</keyword>
<dbReference type="Pfam" id="PF12158">
    <property type="entry name" value="DUF3592"/>
    <property type="match status" value="1"/>
</dbReference>
<dbReference type="Proteomes" id="UP000180235">
    <property type="component" value="Chromosome"/>
</dbReference>
<gene>
    <name evidence="3" type="ORF">GlitD10_0758</name>
</gene>
<keyword evidence="1" id="KW-0472">Membrane</keyword>
<dbReference type="InterPro" id="IPR021994">
    <property type="entry name" value="DUF3592"/>
</dbReference>
<feature type="transmembrane region" description="Helical" evidence="1">
    <location>
        <begin position="6"/>
        <end position="29"/>
    </location>
</feature>
<evidence type="ECO:0000313" key="3">
    <source>
        <dbReference type="EMBL" id="APB33072.1"/>
    </source>
</evidence>
<dbReference type="OrthoDB" id="4289693at2"/>
<name>A0A1J0AAV9_9CYAN</name>
<reference evidence="3 4" key="1">
    <citation type="submission" date="2016-10" db="EMBL/GenBank/DDBJ databases">
        <title>Description of Gloeomargarita lithophora gen. nov., sp. nov., a thylakoid-bearing basal-branching cyanobacterium with intracellular carbonates, and proposal for Gloeomargaritales ord. nov.</title>
        <authorList>
            <person name="Moreira D."/>
            <person name="Tavera R."/>
            <person name="Benzerara K."/>
            <person name="Skouri-Panet F."/>
            <person name="Couradeau E."/>
            <person name="Gerard E."/>
            <person name="Loussert C."/>
            <person name="Novelo E."/>
            <person name="Zivanovic Y."/>
            <person name="Lopez-Garcia P."/>
        </authorList>
    </citation>
    <scope>NUCLEOTIDE SEQUENCE [LARGE SCALE GENOMIC DNA]</scope>
    <source>
        <strain evidence="3 4">D10</strain>
    </source>
</reference>
<dbReference type="STRING" id="1188229.GlitD10_0758"/>
<evidence type="ECO:0000256" key="1">
    <source>
        <dbReference type="SAM" id="Phobius"/>
    </source>
</evidence>
<dbReference type="KEGG" id="glt:GlitD10_0758"/>
<dbReference type="EMBL" id="CP017675">
    <property type="protein sequence ID" value="APB33072.1"/>
    <property type="molecule type" value="Genomic_DNA"/>
</dbReference>
<feature type="domain" description="DUF3592" evidence="2">
    <location>
        <begin position="42"/>
        <end position="108"/>
    </location>
</feature>
<dbReference type="AlphaFoldDB" id="A0A1J0AAV9"/>
<keyword evidence="4" id="KW-1185">Reference proteome</keyword>
<dbReference type="RefSeq" id="WP_071453727.1">
    <property type="nucleotide sequence ID" value="NZ_CP017675.1"/>
</dbReference>
<proteinExistence type="predicted"/>
<feature type="transmembrane region" description="Helical" evidence="1">
    <location>
        <begin position="111"/>
        <end position="134"/>
    </location>
</feature>
<accession>A0A1J0AAV9</accession>
<evidence type="ECO:0000259" key="2">
    <source>
        <dbReference type="Pfam" id="PF12158"/>
    </source>
</evidence>
<sequence length="140" mass="15402">MSNRQFFWIFGGIFAGIGSIFLALGFGFFQHTRSFLATAATTTGEVIALERRRSSNVYYPVVKFVGSDGEPVRFEGQVGSTPPAFRVGQMVEVLYNPAQPQSARIRSFMELWFGATIFAGIGGVFFLIGGVSLVSQFRPR</sequence>
<evidence type="ECO:0000313" key="4">
    <source>
        <dbReference type="Proteomes" id="UP000180235"/>
    </source>
</evidence>
<protein>
    <recommendedName>
        <fullName evidence="2">DUF3592 domain-containing protein</fullName>
    </recommendedName>
</protein>